<organism evidence="1 2">
    <name type="scientific">Molorchus minor</name>
    <dbReference type="NCBI Taxonomy" id="1323400"/>
    <lineage>
        <taxon>Eukaryota</taxon>
        <taxon>Metazoa</taxon>
        <taxon>Ecdysozoa</taxon>
        <taxon>Arthropoda</taxon>
        <taxon>Hexapoda</taxon>
        <taxon>Insecta</taxon>
        <taxon>Pterygota</taxon>
        <taxon>Neoptera</taxon>
        <taxon>Endopterygota</taxon>
        <taxon>Coleoptera</taxon>
        <taxon>Polyphaga</taxon>
        <taxon>Cucujiformia</taxon>
        <taxon>Chrysomeloidea</taxon>
        <taxon>Cerambycidae</taxon>
        <taxon>Lamiinae</taxon>
        <taxon>Monochamini</taxon>
        <taxon>Molorchus</taxon>
    </lineage>
</organism>
<proteinExistence type="predicted"/>
<dbReference type="EMBL" id="JAPWTJ010000080">
    <property type="protein sequence ID" value="KAJ8983311.1"/>
    <property type="molecule type" value="Genomic_DNA"/>
</dbReference>
<sequence>MTEKGLYSIFPGDDLYPENIENRNPNITDKININNCSVQNRAFSSDNYVTKLFIQNLSTKDRHLPPYENQ</sequence>
<dbReference type="Proteomes" id="UP001162164">
    <property type="component" value="Unassembled WGS sequence"/>
</dbReference>
<evidence type="ECO:0000313" key="2">
    <source>
        <dbReference type="Proteomes" id="UP001162164"/>
    </source>
</evidence>
<keyword evidence="2" id="KW-1185">Reference proteome</keyword>
<accession>A0ABQ9JY71</accession>
<name>A0ABQ9JY71_9CUCU</name>
<evidence type="ECO:0000313" key="1">
    <source>
        <dbReference type="EMBL" id="KAJ8983311.1"/>
    </source>
</evidence>
<reference evidence="1" key="1">
    <citation type="journal article" date="2023" name="Insect Mol. Biol.">
        <title>Genome sequencing provides insights into the evolution of gene families encoding plant cell wall-degrading enzymes in longhorned beetles.</title>
        <authorList>
            <person name="Shin N.R."/>
            <person name="Okamura Y."/>
            <person name="Kirsch R."/>
            <person name="Pauchet Y."/>
        </authorList>
    </citation>
    <scope>NUCLEOTIDE SEQUENCE</scope>
    <source>
        <strain evidence="1">MMC_N1</strain>
    </source>
</reference>
<protein>
    <submittedName>
        <fullName evidence="1">Uncharacterized protein</fullName>
    </submittedName>
</protein>
<comment type="caution">
    <text evidence="1">The sequence shown here is derived from an EMBL/GenBank/DDBJ whole genome shotgun (WGS) entry which is preliminary data.</text>
</comment>
<gene>
    <name evidence="1" type="ORF">NQ317_010849</name>
</gene>